<dbReference type="STRING" id="1123029.SAMN02745172_00148"/>
<evidence type="ECO:0000256" key="1">
    <source>
        <dbReference type="SAM" id="SignalP"/>
    </source>
</evidence>
<dbReference type="InterPro" id="IPR028250">
    <property type="entry name" value="DsbDN"/>
</dbReference>
<accession>A0A1M7Z4Z9</accession>
<evidence type="ECO:0000259" key="2">
    <source>
        <dbReference type="Pfam" id="PF11412"/>
    </source>
</evidence>
<dbReference type="Proteomes" id="UP000186406">
    <property type="component" value="Unassembled WGS sequence"/>
</dbReference>
<organism evidence="3 4">
    <name type="scientific">Pseudoxanthobacter soli DSM 19599</name>
    <dbReference type="NCBI Taxonomy" id="1123029"/>
    <lineage>
        <taxon>Bacteria</taxon>
        <taxon>Pseudomonadati</taxon>
        <taxon>Pseudomonadota</taxon>
        <taxon>Alphaproteobacteria</taxon>
        <taxon>Hyphomicrobiales</taxon>
        <taxon>Segnochrobactraceae</taxon>
        <taxon>Pseudoxanthobacter</taxon>
    </lineage>
</organism>
<protein>
    <submittedName>
        <fullName evidence="3">Thiol-disulfide interchange protein, contains DsbC and DsbD domains</fullName>
    </submittedName>
</protein>
<sequence>MTGFLAVCATAFTGTSASAADSAWVTAEGGRFRLIAAGGAESPGTPLRAGLEIALDPGWKTYWRTPGDAGIPPELDFAGSHNLASAKVFFPAPIRFDEAGMAVAGYDRSVVLPIQIIPADGHKPTDLIAAITVGFCRDICVPASGTVALTLSPDMAEDGDAADLIARAEAAVPETASADSPLAILSVQPKAGAPDTAIVTARLADPAAAAELFVEGPPGTYADAPVRLPAQPTAPDRAAWQVSVSDDDDKPAAGPLTLTLVNGGRAIEARATPEGPPVP</sequence>
<dbReference type="AlphaFoldDB" id="A0A1M7Z4Z9"/>
<gene>
    <name evidence="3" type="ORF">SAMN02745172_00148</name>
</gene>
<evidence type="ECO:0000313" key="4">
    <source>
        <dbReference type="Proteomes" id="UP000186406"/>
    </source>
</evidence>
<feature type="signal peptide" evidence="1">
    <location>
        <begin position="1"/>
        <end position="19"/>
    </location>
</feature>
<reference evidence="3 4" key="1">
    <citation type="submission" date="2016-12" db="EMBL/GenBank/DDBJ databases">
        <authorList>
            <person name="Song W.-J."/>
            <person name="Kurnit D.M."/>
        </authorList>
    </citation>
    <scope>NUCLEOTIDE SEQUENCE [LARGE SCALE GENOMIC DNA]</scope>
    <source>
        <strain evidence="3 4">DSM 19599</strain>
    </source>
</reference>
<proteinExistence type="predicted"/>
<feature type="domain" description="Thiol:disulfide interchange protein DsbD N-terminal" evidence="2">
    <location>
        <begin position="43"/>
        <end position="150"/>
    </location>
</feature>
<dbReference type="Pfam" id="PF11412">
    <property type="entry name" value="DsbD_N"/>
    <property type="match status" value="1"/>
</dbReference>
<name>A0A1M7Z4Z9_9HYPH</name>
<evidence type="ECO:0000313" key="3">
    <source>
        <dbReference type="EMBL" id="SHO60023.1"/>
    </source>
</evidence>
<keyword evidence="1" id="KW-0732">Signal</keyword>
<dbReference type="EMBL" id="FRXO01000001">
    <property type="protein sequence ID" value="SHO60023.1"/>
    <property type="molecule type" value="Genomic_DNA"/>
</dbReference>
<dbReference type="OrthoDB" id="9811036at2"/>
<feature type="chain" id="PRO_5012455498" evidence="1">
    <location>
        <begin position="20"/>
        <end position="279"/>
    </location>
</feature>
<keyword evidence="4" id="KW-1185">Reference proteome</keyword>